<reference evidence="1" key="1">
    <citation type="journal article" date="2014" name="Int. J. Syst. Evol. Microbiol.">
        <title>Complete genome sequence of Corynebacterium casei LMG S-19264T (=DSM 44701T), isolated from a smear-ripened cheese.</title>
        <authorList>
            <consortium name="US DOE Joint Genome Institute (JGI-PGF)"/>
            <person name="Walter F."/>
            <person name="Albersmeier A."/>
            <person name="Kalinowski J."/>
            <person name="Ruckert C."/>
        </authorList>
    </citation>
    <scope>NUCLEOTIDE SEQUENCE</scope>
    <source>
        <strain evidence="1">KCTC 32255</strain>
    </source>
</reference>
<evidence type="ECO:0000313" key="2">
    <source>
        <dbReference type="Proteomes" id="UP000648075"/>
    </source>
</evidence>
<sequence>MTDKTCNCLADFNEKLREHNTEIEVTIGFPRDGSPSFVRPRIATSKIESRKRGRPVIAVPTYCPFCGIQYEGYGQQGGVS</sequence>
<dbReference type="AlphaFoldDB" id="A0A918UFY4"/>
<accession>A0A918UFY4</accession>
<dbReference type="EMBL" id="BMZA01000004">
    <property type="protein sequence ID" value="GGZ02465.1"/>
    <property type="molecule type" value="Genomic_DNA"/>
</dbReference>
<reference evidence="1" key="2">
    <citation type="submission" date="2020-09" db="EMBL/GenBank/DDBJ databases">
        <authorList>
            <person name="Sun Q."/>
            <person name="Kim S."/>
        </authorList>
    </citation>
    <scope>NUCLEOTIDE SEQUENCE</scope>
    <source>
        <strain evidence="1">KCTC 32255</strain>
    </source>
</reference>
<keyword evidence="2" id="KW-1185">Reference proteome</keyword>
<gene>
    <name evidence="1" type="ORF">GCM10011614_16910</name>
</gene>
<organism evidence="1 2">
    <name type="scientific">Novosphingobium colocasiae</name>
    <dbReference type="NCBI Taxonomy" id="1256513"/>
    <lineage>
        <taxon>Bacteria</taxon>
        <taxon>Pseudomonadati</taxon>
        <taxon>Pseudomonadota</taxon>
        <taxon>Alphaproteobacteria</taxon>
        <taxon>Sphingomonadales</taxon>
        <taxon>Sphingomonadaceae</taxon>
        <taxon>Novosphingobium</taxon>
    </lineage>
</organism>
<name>A0A918UFY4_9SPHN</name>
<dbReference type="Proteomes" id="UP000648075">
    <property type="component" value="Unassembled WGS sequence"/>
</dbReference>
<dbReference type="RefSeq" id="WP_189620735.1">
    <property type="nucleotide sequence ID" value="NZ_BMZA01000004.1"/>
</dbReference>
<evidence type="ECO:0000313" key="1">
    <source>
        <dbReference type="EMBL" id="GGZ02465.1"/>
    </source>
</evidence>
<protein>
    <submittedName>
        <fullName evidence="1">Uncharacterized protein</fullName>
    </submittedName>
</protein>
<comment type="caution">
    <text evidence="1">The sequence shown here is derived from an EMBL/GenBank/DDBJ whole genome shotgun (WGS) entry which is preliminary data.</text>
</comment>
<proteinExistence type="predicted"/>